<protein>
    <submittedName>
        <fullName evidence="6">Sodium transporter</fullName>
    </submittedName>
</protein>
<comment type="subcellular location">
    <subcellularLocation>
        <location evidence="1">Membrane</location>
        <topology evidence="1">Multi-pass membrane protein</topology>
    </subcellularLocation>
</comment>
<dbReference type="Pfam" id="PF01758">
    <property type="entry name" value="SBF"/>
    <property type="match status" value="1"/>
</dbReference>
<evidence type="ECO:0000313" key="6">
    <source>
        <dbReference type="EMBL" id="KGF30609.1"/>
    </source>
</evidence>
<feature type="transmembrane region" description="Helical" evidence="5">
    <location>
        <begin position="189"/>
        <end position="209"/>
    </location>
</feature>
<dbReference type="PANTHER" id="PTHR10361:SF28">
    <property type="entry name" value="P3 PROTEIN-RELATED"/>
    <property type="match status" value="1"/>
</dbReference>
<reference evidence="6 7" key="1">
    <citation type="submission" date="2014-07" db="EMBL/GenBank/DDBJ databases">
        <authorList>
            <person name="McCorrison J."/>
            <person name="Sanka R."/>
            <person name="Torralba M."/>
            <person name="Gillis M."/>
            <person name="Haft D.H."/>
            <person name="Methe B."/>
            <person name="Sutton G."/>
            <person name="Nelson K.E."/>
        </authorList>
    </citation>
    <scope>NUCLEOTIDE SEQUENCE [LARGE SCALE GENOMIC DNA]</scope>
    <source>
        <strain evidence="6 7">DNF00040</strain>
    </source>
</reference>
<dbReference type="PANTHER" id="PTHR10361">
    <property type="entry name" value="SODIUM-BILE ACID COTRANSPORTER"/>
    <property type="match status" value="1"/>
</dbReference>
<dbReference type="eggNOG" id="COG0385">
    <property type="taxonomic scope" value="Bacteria"/>
</dbReference>
<accession>A0A096BBR0</accession>
<feature type="transmembrane region" description="Helical" evidence="5">
    <location>
        <begin position="155"/>
        <end position="177"/>
    </location>
</feature>
<feature type="transmembrane region" description="Helical" evidence="5">
    <location>
        <begin position="221"/>
        <end position="245"/>
    </location>
</feature>
<evidence type="ECO:0000256" key="5">
    <source>
        <dbReference type="SAM" id="Phobius"/>
    </source>
</evidence>
<dbReference type="InterPro" id="IPR002657">
    <property type="entry name" value="BilAc:Na_symport/Acr3"/>
</dbReference>
<dbReference type="EMBL" id="JRNI01000022">
    <property type="protein sequence ID" value="KGF30609.1"/>
    <property type="molecule type" value="Genomic_DNA"/>
</dbReference>
<feature type="transmembrane region" description="Helical" evidence="5">
    <location>
        <begin position="67"/>
        <end position="92"/>
    </location>
</feature>
<dbReference type="GO" id="GO:0016020">
    <property type="term" value="C:membrane"/>
    <property type="evidence" value="ECO:0007669"/>
    <property type="project" value="UniProtKB-SubCell"/>
</dbReference>
<dbReference type="RefSeq" id="WP_036559103.1">
    <property type="nucleotide sequence ID" value="NZ_JRNI01000022.1"/>
</dbReference>
<dbReference type="InterPro" id="IPR004710">
    <property type="entry name" value="Bilac:Na_transpt"/>
</dbReference>
<keyword evidence="7" id="KW-1185">Reference proteome</keyword>
<keyword evidence="2 5" id="KW-0812">Transmembrane</keyword>
<evidence type="ECO:0000313" key="7">
    <source>
        <dbReference type="Proteomes" id="UP000029629"/>
    </source>
</evidence>
<dbReference type="Proteomes" id="UP000029629">
    <property type="component" value="Unassembled WGS sequence"/>
</dbReference>
<dbReference type="OrthoDB" id="9806785at2"/>
<organism evidence="6 7">
    <name type="scientific">Oligella urethralis DNF00040</name>
    <dbReference type="NCBI Taxonomy" id="1401065"/>
    <lineage>
        <taxon>Bacteria</taxon>
        <taxon>Pseudomonadati</taxon>
        <taxon>Pseudomonadota</taxon>
        <taxon>Betaproteobacteria</taxon>
        <taxon>Burkholderiales</taxon>
        <taxon>Alcaligenaceae</taxon>
        <taxon>Oligella</taxon>
    </lineage>
</organism>
<evidence type="ECO:0000256" key="3">
    <source>
        <dbReference type="ARBA" id="ARBA00022989"/>
    </source>
</evidence>
<proteinExistence type="predicted"/>
<dbReference type="AlphaFoldDB" id="A0A096BBR0"/>
<dbReference type="Gene3D" id="1.20.1530.20">
    <property type="match status" value="1"/>
</dbReference>
<sequence length="317" mass="33448">MIISFSRFVQKTFALWVLIFAAIAFINPTLFRFVGPYIALILGVIMFGMGVTMTVDDFKGVLKQPKSVLIATVAQYTIMPLLAYGLCILFQLPAEIAVGVILVGCCPGGTSSNVMTYLARGNTALSVSTTAVSTVLSPLLTPAIFFLLASEWLDINAVAMFKSILQIVLVPIVLGLIVRSVLGKKAASYGEVMPLVSVIGIVLIVAFVVGASKDRIIESGLLIFAVVVLHNGLGYLIGFIVAKVCRLNYADQKAVSIEVGMQNSGLGVALAGVHFAASPVTAVPSAIFSFWHNISGPLLATYWAGKGSAADTTPSTK</sequence>
<feature type="transmembrane region" description="Helical" evidence="5">
    <location>
        <begin position="12"/>
        <end position="31"/>
    </location>
</feature>
<evidence type="ECO:0000256" key="4">
    <source>
        <dbReference type="ARBA" id="ARBA00023136"/>
    </source>
</evidence>
<feature type="transmembrane region" description="Helical" evidence="5">
    <location>
        <begin position="37"/>
        <end position="55"/>
    </location>
</feature>
<evidence type="ECO:0000256" key="2">
    <source>
        <dbReference type="ARBA" id="ARBA00022692"/>
    </source>
</evidence>
<feature type="transmembrane region" description="Helical" evidence="5">
    <location>
        <begin position="131"/>
        <end position="149"/>
    </location>
</feature>
<gene>
    <name evidence="6" type="ORF">HMPREF2130_06100</name>
</gene>
<keyword evidence="4 5" id="KW-0472">Membrane</keyword>
<feature type="transmembrane region" description="Helical" evidence="5">
    <location>
        <begin position="98"/>
        <end position="119"/>
    </location>
</feature>
<comment type="caution">
    <text evidence="6">The sequence shown here is derived from an EMBL/GenBank/DDBJ whole genome shotgun (WGS) entry which is preliminary data.</text>
</comment>
<dbReference type="InterPro" id="IPR038770">
    <property type="entry name" value="Na+/solute_symporter_sf"/>
</dbReference>
<keyword evidence="3 5" id="KW-1133">Transmembrane helix</keyword>
<name>A0A096BBR0_9BURK</name>
<evidence type="ECO:0000256" key="1">
    <source>
        <dbReference type="ARBA" id="ARBA00004141"/>
    </source>
</evidence>